<proteinExistence type="predicted"/>
<evidence type="ECO:0000313" key="2">
    <source>
        <dbReference type="EMBL" id="KAL1589070.1"/>
    </source>
</evidence>
<dbReference type="EMBL" id="JAAQHG020000005">
    <property type="protein sequence ID" value="KAL1589070.1"/>
    <property type="molecule type" value="Genomic_DNA"/>
</dbReference>
<gene>
    <name evidence="2" type="ORF">WHR41_02283</name>
</gene>
<comment type="caution">
    <text evidence="2">The sequence shown here is derived from an EMBL/GenBank/DDBJ whole genome shotgun (WGS) entry which is preliminary data.</text>
</comment>
<protein>
    <submittedName>
        <fullName evidence="2">Uncharacterized protein</fullName>
    </submittedName>
</protein>
<dbReference type="RefSeq" id="XP_069232175.1">
    <property type="nucleotide sequence ID" value="XM_069370889.1"/>
</dbReference>
<evidence type="ECO:0000256" key="1">
    <source>
        <dbReference type="SAM" id="MobiDB-lite"/>
    </source>
</evidence>
<dbReference type="Gene3D" id="2.70.50.70">
    <property type="match status" value="1"/>
</dbReference>
<sequence>MTWPYPLRSKLNPSTPENLIDYSITTPLSMSGSNYPCKGYQHDPNQMPTAIYAAGSTYNITLGGSATHGGGSCQISLSYDHGETFRVIKSVIGGCLEKSTYDFTIPLYAPSGEALLAWSWQNKIGNREFYMQCAVTQVISSYASRQRRQTTSFDSIDSLPGIWKANLQSINTCVTIEGEDVVYPSPGPDVEYGDGMNSSSTPSPGDCDTVTIRTISTSPSSTDPYTSYNTADDTSAGVMPAPFPDETESSSVVADEYPPSTSSPPALGRFAAMEMDLMPSTTTVFIDCPETITMTIYPSETTKQPVYTTSVPPSACTGTSAACPCAPGYDCRVIGTCTWACIGQGQTSPRTGFHTISTASPTRTTVVTTYTVIPEPPANGRPPYANAANIQSYLPCVPGSFICTSATEWYTCDYNSAGAWIYTAPRRVADGMECLPQLVAYSSSTWQYAQQNHAPQGMHRDDRYVRARPDGDCDTDGSILCMSGGSEFAVCDHGGWVRMGAVAAGTACRGGVIVSA</sequence>
<dbReference type="PANTHER" id="PTHR36182:SF1">
    <property type="entry name" value="PROTEIN, PUTATIVE (AFU_ORTHOLOGUE AFUA_6G10930)-RELATED"/>
    <property type="match status" value="1"/>
</dbReference>
<feature type="region of interest" description="Disordered" evidence="1">
    <location>
        <begin position="192"/>
        <end position="263"/>
    </location>
</feature>
<keyword evidence="3" id="KW-1185">Reference proteome</keyword>
<feature type="compositionally biased region" description="Low complexity" evidence="1">
    <location>
        <begin position="209"/>
        <end position="230"/>
    </location>
</feature>
<name>A0AB34KZS7_9PEZI</name>
<reference evidence="2 3" key="1">
    <citation type="journal article" date="2020" name="Microbiol. Resour. Announc.">
        <title>Draft Genome Sequence of a Cladosporium Species Isolated from the Mesophotic Ascidian Didemnum maculosum.</title>
        <authorList>
            <person name="Gioti A."/>
            <person name="Siaperas R."/>
            <person name="Nikolaivits E."/>
            <person name="Le Goff G."/>
            <person name="Ouazzani J."/>
            <person name="Kotoulas G."/>
            <person name="Topakas E."/>
        </authorList>
    </citation>
    <scope>NUCLEOTIDE SEQUENCE [LARGE SCALE GENOMIC DNA]</scope>
    <source>
        <strain evidence="2 3">TM138-S3</strain>
    </source>
</reference>
<dbReference type="GeneID" id="96003727"/>
<evidence type="ECO:0000313" key="3">
    <source>
        <dbReference type="Proteomes" id="UP000803884"/>
    </source>
</evidence>
<dbReference type="PANTHER" id="PTHR36182">
    <property type="entry name" value="PROTEIN, PUTATIVE (AFU_ORTHOLOGUE AFUA_6G10930)-RELATED"/>
    <property type="match status" value="1"/>
</dbReference>
<accession>A0AB34KZS7</accession>
<dbReference type="Proteomes" id="UP000803884">
    <property type="component" value="Unassembled WGS sequence"/>
</dbReference>
<dbReference type="AlphaFoldDB" id="A0AB34KZS7"/>
<organism evidence="2 3">
    <name type="scientific">Cladosporium halotolerans</name>
    <dbReference type="NCBI Taxonomy" id="1052096"/>
    <lineage>
        <taxon>Eukaryota</taxon>
        <taxon>Fungi</taxon>
        <taxon>Dikarya</taxon>
        <taxon>Ascomycota</taxon>
        <taxon>Pezizomycotina</taxon>
        <taxon>Dothideomycetes</taxon>
        <taxon>Dothideomycetidae</taxon>
        <taxon>Cladosporiales</taxon>
        <taxon>Cladosporiaceae</taxon>
        <taxon>Cladosporium</taxon>
    </lineage>
</organism>